<dbReference type="InterPro" id="IPR036872">
    <property type="entry name" value="CH_dom_sf"/>
</dbReference>
<dbReference type="WBParaSite" id="Csp11.Scaffold629.g15721.t1">
    <property type="protein sequence ID" value="Csp11.Scaffold629.g15721.t1"/>
    <property type="gene ID" value="Csp11.Scaffold629.g15721"/>
</dbReference>
<protein>
    <submittedName>
        <fullName evidence="5">Calponin-homology (CH) domain-containing protein</fullName>
    </submittedName>
</protein>
<dbReference type="Pfam" id="PF00307">
    <property type="entry name" value="CH"/>
    <property type="match status" value="1"/>
</dbReference>
<sequence>MAGILRRLRRSSKKAAKFRFTVTLQELQLYTDDKWKPENLIVSFVHRRRKVSSKERKWEQSYSDVNKCVIMWPEQMTENVDILTTLYRIPDDDQYEDKEWTIVIEELTSKGKRKAIAAVPINVRLFILDLPEHKSELKLKLRPLSPHLKSCSLIILLGSSLISEVSGDDVSVTSSAATSFVEKVAVTDEVDASVNDARTAAARQQIDSTATKIMEWAKEEKESAPTVPAHRKPSGESGEAAKIRPQWRVSAEEEKASQQPPSAPAAPIATNRHSRSSRASTEEKTATTTEFRVDSHSRPVPVTTPITATPSYLQSGSMSRGRSNSPRAPSRDAVPQPVSGETLLAWCQRVTNGYSHVKVNDFTKSWKNGLALCAILHTYRPDLIGDYEALDISNNMSGQISNVQKALDTLAMMGITDVPSVDMFLTPDRKQIELLLQRLRRVFEGCDDGSTPASASDHRISRTFGITETEEKVVAMIAELRNKKDLEDAVDYTNIPDETEVSSTPQLASQMKSLNQPIDDDEDETETSNMRFERSNVSITMVTPGVGTYRASKKMKTRFRKHFHRLVACMACGGGVSLCLFRKEEFESFKK</sequence>
<feature type="compositionally biased region" description="Polar residues" evidence="1">
    <location>
        <begin position="311"/>
        <end position="327"/>
    </location>
</feature>
<dbReference type="PROSITE" id="PS50021">
    <property type="entry name" value="CH"/>
    <property type="match status" value="1"/>
</dbReference>
<dbReference type="AlphaFoldDB" id="A0A1I7U7T3"/>
<evidence type="ECO:0000259" key="2">
    <source>
        <dbReference type="PROSITE" id="PS50021"/>
    </source>
</evidence>
<dbReference type="STRING" id="1561998.A0A1I7U7T3"/>
<evidence type="ECO:0000259" key="3">
    <source>
        <dbReference type="PROSITE" id="PS51840"/>
    </source>
</evidence>
<dbReference type="InterPro" id="IPR019448">
    <property type="entry name" value="NT-C2"/>
</dbReference>
<proteinExistence type="predicted"/>
<feature type="compositionally biased region" description="Low complexity" evidence="1">
    <location>
        <begin position="299"/>
        <end position="310"/>
    </location>
</feature>
<dbReference type="SUPFAM" id="SSF47576">
    <property type="entry name" value="Calponin-homology domain, CH-domain"/>
    <property type="match status" value="1"/>
</dbReference>
<feature type="domain" description="Calponin-homology (CH)" evidence="2">
    <location>
        <begin position="337"/>
        <end position="444"/>
    </location>
</feature>
<reference evidence="5" key="1">
    <citation type="submission" date="2016-11" db="UniProtKB">
        <authorList>
            <consortium name="WormBaseParasite"/>
        </authorList>
    </citation>
    <scope>IDENTIFICATION</scope>
</reference>
<dbReference type="InterPro" id="IPR001715">
    <property type="entry name" value="CH_dom"/>
</dbReference>
<keyword evidence="4" id="KW-1185">Reference proteome</keyword>
<dbReference type="eggNOG" id="KOG0035">
    <property type="taxonomic scope" value="Eukaryota"/>
</dbReference>
<evidence type="ECO:0000313" key="5">
    <source>
        <dbReference type="WBParaSite" id="Csp11.Scaffold629.g15721.t1"/>
    </source>
</evidence>
<dbReference type="PANTHER" id="PTHR23167:SF46">
    <property type="entry name" value="EPS15 HOMOLOGY DOMAIN CONTAINING PROTEIN-BINDING PROTEIN 1, ISOFORM F"/>
    <property type="match status" value="1"/>
</dbReference>
<evidence type="ECO:0000313" key="4">
    <source>
        <dbReference type="Proteomes" id="UP000095282"/>
    </source>
</evidence>
<dbReference type="InterPro" id="IPR050540">
    <property type="entry name" value="F-actin_Monoox_Mical"/>
</dbReference>
<feature type="region of interest" description="Disordered" evidence="1">
    <location>
        <begin position="218"/>
        <end position="336"/>
    </location>
</feature>
<dbReference type="Proteomes" id="UP000095282">
    <property type="component" value="Unplaced"/>
</dbReference>
<dbReference type="Pfam" id="PF10358">
    <property type="entry name" value="NT-C2"/>
    <property type="match status" value="1"/>
</dbReference>
<feature type="compositionally biased region" description="Basic and acidic residues" evidence="1">
    <location>
        <begin position="280"/>
        <end position="297"/>
    </location>
</feature>
<evidence type="ECO:0000256" key="1">
    <source>
        <dbReference type="SAM" id="MobiDB-lite"/>
    </source>
</evidence>
<accession>A0A1I7U7T3</accession>
<dbReference type="FunFam" id="1.10.418.10:FF:000085">
    <property type="entry name" value="protein-methionine sulfoxide oxidase Mical isoform X3"/>
    <property type="match status" value="1"/>
</dbReference>
<dbReference type="Gene3D" id="1.10.418.10">
    <property type="entry name" value="Calponin-like domain"/>
    <property type="match status" value="1"/>
</dbReference>
<name>A0A1I7U7T3_9PELO</name>
<dbReference type="SMART" id="SM00033">
    <property type="entry name" value="CH"/>
    <property type="match status" value="1"/>
</dbReference>
<feature type="domain" description="C2 NT-type" evidence="3">
    <location>
        <begin position="8"/>
        <end position="161"/>
    </location>
</feature>
<organism evidence="4 5">
    <name type="scientific">Caenorhabditis tropicalis</name>
    <dbReference type="NCBI Taxonomy" id="1561998"/>
    <lineage>
        <taxon>Eukaryota</taxon>
        <taxon>Metazoa</taxon>
        <taxon>Ecdysozoa</taxon>
        <taxon>Nematoda</taxon>
        <taxon>Chromadorea</taxon>
        <taxon>Rhabditida</taxon>
        <taxon>Rhabditina</taxon>
        <taxon>Rhabditomorpha</taxon>
        <taxon>Rhabditoidea</taxon>
        <taxon>Rhabditidae</taxon>
        <taxon>Peloderinae</taxon>
        <taxon>Caenorhabditis</taxon>
    </lineage>
</organism>
<dbReference type="PROSITE" id="PS51840">
    <property type="entry name" value="C2_NT"/>
    <property type="match status" value="1"/>
</dbReference>
<dbReference type="PANTHER" id="PTHR23167">
    <property type="entry name" value="CALPONIN HOMOLOGY DOMAIN-CONTAINING PROTEIN DDB_G0272472-RELATED"/>
    <property type="match status" value="1"/>
</dbReference>